<sequence>MELDLDCFLLPLDLQGTSAPMICSLSGKLRVLAFSIRPQHRRVRTSSEATPTNVESLKPHLGLSYLFTVYLWSCQLPRHRKKEKIFMLIVKELLLHMLQRANAPLTSLVTQGRLLTNWADGSAAARNDHSRVDEAPGWESSLRV</sequence>
<gene>
    <name evidence="1" type="ORF">CHC_T00001614001</name>
</gene>
<accession>S0F3L2</accession>
<organism evidence="1 2">
    <name type="scientific">Chondrus crispus</name>
    <name type="common">Carrageen Irish moss</name>
    <name type="synonym">Polymorpha crispa</name>
    <dbReference type="NCBI Taxonomy" id="2769"/>
    <lineage>
        <taxon>Eukaryota</taxon>
        <taxon>Rhodophyta</taxon>
        <taxon>Florideophyceae</taxon>
        <taxon>Rhodymeniophycidae</taxon>
        <taxon>Gigartinales</taxon>
        <taxon>Gigartinaceae</taxon>
        <taxon>Chondrus</taxon>
    </lineage>
</organism>
<dbReference type="KEGG" id="ccp:CHC_T00001614001"/>
<evidence type="ECO:0000313" key="2">
    <source>
        <dbReference type="Proteomes" id="UP000012073"/>
    </source>
</evidence>
<protein>
    <submittedName>
        <fullName evidence="1">Uncharacterized protein</fullName>
    </submittedName>
</protein>
<reference evidence="2" key="1">
    <citation type="journal article" date="2013" name="Proc. Natl. Acad. Sci. U.S.A.">
        <title>Genome structure and metabolic features in the red seaweed Chondrus crispus shed light on evolution of the Archaeplastida.</title>
        <authorList>
            <person name="Collen J."/>
            <person name="Porcel B."/>
            <person name="Carre W."/>
            <person name="Ball S.G."/>
            <person name="Chaparro C."/>
            <person name="Tonon T."/>
            <person name="Barbeyron T."/>
            <person name="Michel G."/>
            <person name="Noel B."/>
            <person name="Valentin K."/>
            <person name="Elias M."/>
            <person name="Artiguenave F."/>
            <person name="Arun A."/>
            <person name="Aury J.M."/>
            <person name="Barbosa-Neto J.F."/>
            <person name="Bothwell J.H."/>
            <person name="Bouget F.Y."/>
            <person name="Brillet L."/>
            <person name="Cabello-Hurtado F."/>
            <person name="Capella-Gutierrez S."/>
            <person name="Charrier B."/>
            <person name="Cladiere L."/>
            <person name="Cock J.M."/>
            <person name="Coelho S.M."/>
            <person name="Colleoni C."/>
            <person name="Czjzek M."/>
            <person name="Da Silva C."/>
            <person name="Delage L."/>
            <person name="Denoeud F."/>
            <person name="Deschamps P."/>
            <person name="Dittami S.M."/>
            <person name="Gabaldon T."/>
            <person name="Gachon C.M."/>
            <person name="Groisillier A."/>
            <person name="Herve C."/>
            <person name="Jabbari K."/>
            <person name="Katinka M."/>
            <person name="Kloareg B."/>
            <person name="Kowalczyk N."/>
            <person name="Labadie K."/>
            <person name="Leblanc C."/>
            <person name="Lopez P.J."/>
            <person name="McLachlan D.H."/>
            <person name="Meslet-Cladiere L."/>
            <person name="Moustafa A."/>
            <person name="Nehr Z."/>
            <person name="Nyvall Collen P."/>
            <person name="Panaud O."/>
            <person name="Partensky F."/>
            <person name="Poulain J."/>
            <person name="Rensing S.A."/>
            <person name="Rousvoal S."/>
            <person name="Samson G."/>
            <person name="Symeonidi A."/>
            <person name="Weissenbach J."/>
            <person name="Zambounis A."/>
            <person name="Wincker P."/>
            <person name="Boyen C."/>
        </authorList>
    </citation>
    <scope>NUCLEOTIDE SEQUENCE [LARGE SCALE GENOMIC DNA]</scope>
    <source>
        <strain evidence="2">cv. Stackhouse</strain>
    </source>
</reference>
<dbReference type="GeneID" id="17320258"/>
<dbReference type="Gramene" id="CDF77504">
    <property type="protein sequence ID" value="CDF77504"/>
    <property type="gene ID" value="CHC_T00001614001"/>
</dbReference>
<evidence type="ECO:0000313" key="1">
    <source>
        <dbReference type="EMBL" id="CDF77504.1"/>
    </source>
</evidence>
<proteinExistence type="predicted"/>
<keyword evidence="2" id="KW-1185">Reference proteome</keyword>
<dbReference type="EMBL" id="HG001573">
    <property type="protein sequence ID" value="CDF77504.1"/>
    <property type="molecule type" value="Genomic_DNA"/>
</dbReference>
<dbReference type="AlphaFoldDB" id="S0F3L2"/>
<name>S0F3L2_CHOCR</name>
<dbReference type="Proteomes" id="UP000012073">
    <property type="component" value="Unassembled WGS sequence"/>
</dbReference>
<dbReference type="RefSeq" id="XP_005712543.1">
    <property type="nucleotide sequence ID" value="XM_005712486.1"/>
</dbReference>